<dbReference type="Proteomes" id="UP000259864">
    <property type="component" value="Chromosome 1"/>
</dbReference>
<gene>
    <name evidence="1" type="ORF">NCTC10135_01056</name>
</gene>
<organism evidence="1 2">
    <name type="scientific">Metamycoplasma alkalescens</name>
    <dbReference type="NCBI Taxonomy" id="45363"/>
    <lineage>
        <taxon>Bacteria</taxon>
        <taxon>Bacillati</taxon>
        <taxon>Mycoplasmatota</taxon>
        <taxon>Mycoplasmoidales</taxon>
        <taxon>Metamycoplasmataceae</taxon>
        <taxon>Metamycoplasma</taxon>
    </lineage>
</organism>
<evidence type="ECO:0000313" key="1">
    <source>
        <dbReference type="EMBL" id="SYV90532.1"/>
    </source>
</evidence>
<accession>A0A3B0P0Q4</accession>
<name>A0A3B0P0Q4_9BACT</name>
<evidence type="ECO:0000313" key="2">
    <source>
        <dbReference type="Proteomes" id="UP000259864"/>
    </source>
</evidence>
<protein>
    <submittedName>
        <fullName evidence="1">Uncharacterized protein</fullName>
    </submittedName>
</protein>
<reference evidence="2" key="1">
    <citation type="submission" date="2018-06" db="EMBL/GenBank/DDBJ databases">
        <authorList>
            <consortium name="Pathogen Informatics"/>
        </authorList>
    </citation>
    <scope>NUCLEOTIDE SEQUENCE [LARGE SCALE GENOMIC DNA]</scope>
    <source>
        <strain evidence="2">NCTC10135</strain>
    </source>
</reference>
<sequence length="35" mass="4349">MFKIIGYFEIYKNTEEEYESKKENFLSLINAIEQW</sequence>
<dbReference type="AlphaFoldDB" id="A0A3B0P0Q4"/>
<proteinExistence type="predicted"/>
<feature type="non-terminal residue" evidence="1">
    <location>
        <position position="35"/>
    </location>
</feature>
<dbReference type="KEGG" id="mala:NCTC10135_01056"/>
<dbReference type="EMBL" id="LS991949">
    <property type="protein sequence ID" value="SYV90532.1"/>
    <property type="molecule type" value="Genomic_DNA"/>
</dbReference>